<protein>
    <submittedName>
        <fullName evidence="9">Aliphatic sulfonates transport permease protein SsuC</fullName>
    </submittedName>
</protein>
<evidence type="ECO:0000256" key="5">
    <source>
        <dbReference type="ARBA" id="ARBA00022989"/>
    </source>
</evidence>
<keyword evidence="3" id="KW-1003">Cell membrane</keyword>
<dbReference type="GO" id="GO:0005886">
    <property type="term" value="C:plasma membrane"/>
    <property type="evidence" value="ECO:0007669"/>
    <property type="project" value="UniProtKB-SubCell"/>
</dbReference>
<evidence type="ECO:0000256" key="3">
    <source>
        <dbReference type="ARBA" id="ARBA00022475"/>
    </source>
</evidence>
<dbReference type="PROSITE" id="PS50928">
    <property type="entry name" value="ABC_TM1"/>
    <property type="match status" value="1"/>
</dbReference>
<dbReference type="AlphaFoldDB" id="A0A6S7A7T2"/>
<dbReference type="Gene3D" id="1.10.3720.10">
    <property type="entry name" value="MetI-like"/>
    <property type="match status" value="1"/>
</dbReference>
<feature type="transmembrane region" description="Helical" evidence="7">
    <location>
        <begin position="179"/>
        <end position="199"/>
    </location>
</feature>
<comment type="similarity">
    <text evidence="7">Belongs to the binding-protein-dependent transport system permease family.</text>
</comment>
<organism evidence="9 10">
    <name type="scientific">Achromobacter animicus</name>
    <dbReference type="NCBI Taxonomy" id="1389935"/>
    <lineage>
        <taxon>Bacteria</taxon>
        <taxon>Pseudomonadati</taxon>
        <taxon>Pseudomonadota</taxon>
        <taxon>Betaproteobacteria</taxon>
        <taxon>Burkholderiales</taxon>
        <taxon>Alcaligenaceae</taxon>
        <taxon>Achromobacter</taxon>
    </lineage>
</organism>
<dbReference type="Proteomes" id="UP000494214">
    <property type="component" value="Unassembled WGS sequence"/>
</dbReference>
<evidence type="ECO:0000256" key="4">
    <source>
        <dbReference type="ARBA" id="ARBA00022692"/>
    </source>
</evidence>
<dbReference type="GO" id="GO:0055085">
    <property type="term" value="P:transmembrane transport"/>
    <property type="evidence" value="ECO:0007669"/>
    <property type="project" value="InterPro"/>
</dbReference>
<keyword evidence="6 7" id="KW-0472">Membrane</keyword>
<keyword evidence="10" id="KW-1185">Reference proteome</keyword>
<evidence type="ECO:0000259" key="8">
    <source>
        <dbReference type="PROSITE" id="PS50928"/>
    </source>
</evidence>
<accession>A0A6S7A7T2</accession>
<proteinExistence type="inferred from homology"/>
<feature type="transmembrane region" description="Helical" evidence="7">
    <location>
        <begin position="237"/>
        <end position="260"/>
    </location>
</feature>
<evidence type="ECO:0000256" key="7">
    <source>
        <dbReference type="RuleBase" id="RU363032"/>
    </source>
</evidence>
<dbReference type="PANTHER" id="PTHR30151:SF38">
    <property type="entry name" value="ALIPHATIC SULFONATES TRANSPORT PERMEASE PROTEIN SSUC-RELATED"/>
    <property type="match status" value="1"/>
</dbReference>
<evidence type="ECO:0000256" key="2">
    <source>
        <dbReference type="ARBA" id="ARBA00022448"/>
    </source>
</evidence>
<evidence type="ECO:0000256" key="6">
    <source>
        <dbReference type="ARBA" id="ARBA00023136"/>
    </source>
</evidence>
<feature type="transmembrane region" description="Helical" evidence="7">
    <location>
        <begin position="205"/>
        <end position="225"/>
    </location>
</feature>
<feature type="transmembrane region" description="Helical" evidence="7">
    <location>
        <begin position="80"/>
        <end position="102"/>
    </location>
</feature>
<sequence>MSAPRKPPSPNLRAAPWLVSVLAPALSPLLASLFVLAAWQAAAQAGWLSGRLLPAPSTVAAAAVALARSGELWSHAGASLLRVLAGLVLGGGAALILGAMNATARRAGKQADTLLQALGVVPVLAFAPLILLWLGVGEAARLALLSLGAFFPIYRQTVRGIRAVDPGLIATGRSHGLHGWALFLHVILPGALPSILTGLRQGLGLAWLILVALEVFAAPSGVGLLAEHGRIAARADLLLLGIALYAAMSAASQALVHLLARHLLRWSPAHRPELFSRID</sequence>
<reference evidence="9 10" key="1">
    <citation type="submission" date="2020-04" db="EMBL/GenBank/DDBJ databases">
        <authorList>
            <person name="De Canck E."/>
        </authorList>
    </citation>
    <scope>NUCLEOTIDE SEQUENCE [LARGE SCALE GENOMIC DNA]</scope>
    <source>
        <strain evidence="9 10">LMG 26690</strain>
    </source>
</reference>
<dbReference type="RefSeq" id="WP_175123747.1">
    <property type="nucleotide sequence ID" value="NZ_CADIJM010000005.1"/>
</dbReference>
<dbReference type="SUPFAM" id="SSF161098">
    <property type="entry name" value="MetI-like"/>
    <property type="match status" value="1"/>
</dbReference>
<evidence type="ECO:0000313" key="9">
    <source>
        <dbReference type="EMBL" id="CAB3705913.1"/>
    </source>
</evidence>
<evidence type="ECO:0000256" key="1">
    <source>
        <dbReference type="ARBA" id="ARBA00004651"/>
    </source>
</evidence>
<dbReference type="PANTHER" id="PTHR30151">
    <property type="entry name" value="ALKANE SULFONATE ABC TRANSPORTER-RELATED, MEMBRANE SUBUNIT"/>
    <property type="match status" value="1"/>
</dbReference>
<dbReference type="Pfam" id="PF00528">
    <property type="entry name" value="BPD_transp_1"/>
    <property type="match status" value="1"/>
</dbReference>
<dbReference type="InterPro" id="IPR000515">
    <property type="entry name" value="MetI-like"/>
</dbReference>
<keyword evidence="5 7" id="KW-1133">Transmembrane helix</keyword>
<name>A0A6S7A7T2_9BURK</name>
<dbReference type="CDD" id="cd06261">
    <property type="entry name" value="TM_PBP2"/>
    <property type="match status" value="1"/>
</dbReference>
<evidence type="ECO:0000313" key="10">
    <source>
        <dbReference type="Proteomes" id="UP000494214"/>
    </source>
</evidence>
<keyword evidence="4 7" id="KW-0812">Transmembrane</keyword>
<dbReference type="EMBL" id="CADIJM010000005">
    <property type="protein sequence ID" value="CAB3705913.1"/>
    <property type="molecule type" value="Genomic_DNA"/>
</dbReference>
<feature type="transmembrane region" description="Helical" evidence="7">
    <location>
        <begin position="114"/>
        <end position="134"/>
    </location>
</feature>
<keyword evidence="2 7" id="KW-0813">Transport</keyword>
<dbReference type="InterPro" id="IPR035906">
    <property type="entry name" value="MetI-like_sf"/>
</dbReference>
<gene>
    <name evidence="9" type="primary">ssuC_3</name>
    <name evidence="9" type="ORF">LMG26690_02901</name>
</gene>
<feature type="domain" description="ABC transmembrane type-1" evidence="8">
    <location>
        <begin position="72"/>
        <end position="261"/>
    </location>
</feature>
<comment type="subcellular location">
    <subcellularLocation>
        <location evidence="1 7">Cell membrane</location>
        <topology evidence="1 7">Multi-pass membrane protein</topology>
    </subcellularLocation>
</comment>